<dbReference type="Proteomes" id="UP000245383">
    <property type="component" value="Unassembled WGS sequence"/>
</dbReference>
<gene>
    <name evidence="1" type="ORF">BB561_000689</name>
</gene>
<proteinExistence type="predicted"/>
<organism evidence="1 2">
    <name type="scientific">Smittium simulii</name>
    <dbReference type="NCBI Taxonomy" id="133385"/>
    <lineage>
        <taxon>Eukaryota</taxon>
        <taxon>Fungi</taxon>
        <taxon>Fungi incertae sedis</taxon>
        <taxon>Zoopagomycota</taxon>
        <taxon>Kickxellomycotina</taxon>
        <taxon>Harpellomycetes</taxon>
        <taxon>Harpellales</taxon>
        <taxon>Legeriomycetaceae</taxon>
        <taxon>Smittium</taxon>
    </lineage>
</organism>
<reference evidence="1 2" key="1">
    <citation type="journal article" date="2018" name="MBio">
        <title>Comparative Genomics Reveals the Core Gene Toolbox for the Fungus-Insect Symbiosis.</title>
        <authorList>
            <person name="Wang Y."/>
            <person name="Stata M."/>
            <person name="Wang W."/>
            <person name="Stajich J.E."/>
            <person name="White M.M."/>
            <person name="Moncalvo J.M."/>
        </authorList>
    </citation>
    <scope>NUCLEOTIDE SEQUENCE [LARGE SCALE GENOMIC DNA]</scope>
    <source>
        <strain evidence="1 2">SWE-8-4</strain>
    </source>
</reference>
<evidence type="ECO:0000313" key="1">
    <source>
        <dbReference type="EMBL" id="PVU97208.1"/>
    </source>
</evidence>
<accession>A0A2T9YY04</accession>
<evidence type="ECO:0000313" key="2">
    <source>
        <dbReference type="Proteomes" id="UP000245383"/>
    </source>
</evidence>
<dbReference type="EMBL" id="MBFR01000016">
    <property type="protein sequence ID" value="PVU97208.1"/>
    <property type="molecule type" value="Genomic_DNA"/>
</dbReference>
<name>A0A2T9YY04_9FUNG</name>
<protein>
    <submittedName>
        <fullName evidence="1">Uncharacterized protein</fullName>
    </submittedName>
</protein>
<sequence length="905" mass="105473">MIPSLRLRHTALFNLKQNRSKLIQKQPIIKNFIHAIPTQSTNSRFFTPKTYVRNYVSSLTLSQDITRVSIPPVKQNNFPLFLKTWLEINNSLKLKVNDSSANLLQISSWVELYDQQKMNIESLQTNFYNLISKDPNFWQHSLIQFSKAIYFLSAAFNFAKISSSSKDLENKSANNSTLDITLDKEYQEFIATLSNKANFTRENFSSSLLGLTSFIKENNTLFDTIEDDLWMIYFLEAANLNKCIGAVESLLKLLIDKKYQFLTSDLPIEIVKTIYSFEHNLDPQVVHESICNIFSHYLLNEFMKVKAFFSQFLKFIFRKNTGKYFNSFKYIYYDNLKLCDRISDKISVEYKLHSMLSISILKSLSVGNNKYEVILSIYNDEINQKLGSFITNSMNDSMRRLNKYNPQYNTKLYAKLFLYSSISNPYSMRSDTIEAAKFLIKFIKWDQLAAMIYSKSYFLNSNTLKSLYIFLAMNLNISKISNKNNDYMANLSNFKYSDSQIVELSNSLKWNSNRKFNIMSENNTAFDNISNKIYNCLAVHLYSSPISIVCFDEFIKTLFESSPQIVSLRISTFFNFFLISSRIKSNNLTILGFLIAFIKFINQLKKTNIPIDTNYLAAYFYTYFAKLGLYDNTQLPVNFKTYSPKFNNMILLKYITSHAIQQNSHYYLHNTLKNIVSLQKKSMFTLEMDNVNSIESKNKNPNIVEVISIYCKLNQPKIALKIFTDVIEFANKNKNFVIYPFIFNQMLFQISNACLKSNILNANEGFEFISKVIDYSKKIESKAKSYCPPDDIWFYNYAITPEQLKVYIKFFIDSLDLYGAIYTTLFYLPKKYNITLNTYLYVYLINKVYTTGISKGAIDEKLMFFLVASVTNKLLINFSPLIDSSELIPDAKKYLIDNKHRLIFS</sequence>
<dbReference type="AlphaFoldDB" id="A0A2T9YY04"/>
<keyword evidence="2" id="KW-1185">Reference proteome</keyword>
<comment type="caution">
    <text evidence="1">The sequence shown here is derived from an EMBL/GenBank/DDBJ whole genome shotgun (WGS) entry which is preliminary data.</text>
</comment>